<dbReference type="eggNOG" id="COG0412">
    <property type="taxonomic scope" value="Bacteria"/>
</dbReference>
<dbReference type="RefSeq" id="WP_008273006.1">
    <property type="nucleotide sequence ID" value="NZ_AAXW01000002.1"/>
</dbReference>
<dbReference type="InterPro" id="IPR051049">
    <property type="entry name" value="Dienelactone_hydrolase-like"/>
</dbReference>
<sequence>MTQLDITTEAVVIKNGDLNIDGYLATPKQNGEFPAVIVIQEIFGVNDHIKDVTRRFAKEGYVAIAPAIYQRLEPGFETGYTPEAIEIGRKYKNQTKASELLSDIQATIDHLYTLPQVKKTGVGTIGFCFGGHVVYLVATLPEIKATASFYGAGVANWKPGEEGKATVNCTPDITGTLYAFFGKEDGSIPQEQVDMIEQALKENNIPHKIFRYEGAEHGFFCDQRGSYNAEAAQDAWPKVLELFKSEL</sequence>
<dbReference type="PANTHER" id="PTHR46623">
    <property type="entry name" value="CARBOXYMETHYLENEBUTENOLIDASE-RELATED"/>
    <property type="match status" value="1"/>
</dbReference>
<proteinExistence type="predicted"/>
<accession>A3II69</accession>
<dbReference type="InterPro" id="IPR029058">
    <property type="entry name" value="AB_hydrolase_fold"/>
</dbReference>
<evidence type="ECO:0000313" key="2">
    <source>
        <dbReference type="EMBL" id="EAZ93501.1"/>
    </source>
</evidence>
<evidence type="ECO:0000313" key="3">
    <source>
        <dbReference type="Proteomes" id="UP000003781"/>
    </source>
</evidence>
<dbReference type="PANTHER" id="PTHR46623:SF6">
    <property type="entry name" value="ALPHA_BETA-HYDROLASES SUPERFAMILY PROTEIN"/>
    <property type="match status" value="1"/>
</dbReference>
<dbReference type="Pfam" id="PF01738">
    <property type="entry name" value="DLH"/>
    <property type="match status" value="1"/>
</dbReference>
<keyword evidence="3" id="KW-1185">Reference proteome</keyword>
<gene>
    <name evidence="2" type="ORF">CY0110_16937</name>
</gene>
<reference evidence="2 3" key="1">
    <citation type="submission" date="2007-03" db="EMBL/GenBank/DDBJ databases">
        <authorList>
            <person name="Stal L."/>
            <person name="Ferriera S."/>
            <person name="Johnson J."/>
            <person name="Kravitz S."/>
            <person name="Beeson K."/>
            <person name="Sutton G."/>
            <person name="Rogers Y.-H."/>
            <person name="Friedman R."/>
            <person name="Frazier M."/>
            <person name="Venter J.C."/>
        </authorList>
    </citation>
    <scope>NUCLEOTIDE SEQUENCE [LARGE SCALE GENOMIC DNA]</scope>
    <source>
        <strain evidence="2 3">CCY0110</strain>
    </source>
</reference>
<dbReference type="EMBL" id="AAXW01000002">
    <property type="protein sequence ID" value="EAZ93501.1"/>
    <property type="molecule type" value="Genomic_DNA"/>
</dbReference>
<dbReference type="InterPro" id="IPR002925">
    <property type="entry name" value="Dienelactn_hydro"/>
</dbReference>
<evidence type="ECO:0000259" key="1">
    <source>
        <dbReference type="Pfam" id="PF01738"/>
    </source>
</evidence>
<name>A3II69_9CHRO</name>
<dbReference type="Proteomes" id="UP000003781">
    <property type="component" value="Unassembled WGS sequence"/>
</dbReference>
<dbReference type="AlphaFoldDB" id="A3II69"/>
<keyword evidence="2" id="KW-0378">Hydrolase</keyword>
<dbReference type="OrthoDB" id="9787933at2"/>
<protein>
    <submittedName>
        <fullName evidence="2">Dienelactone hydrolase</fullName>
    </submittedName>
</protein>
<dbReference type="GO" id="GO:0016787">
    <property type="term" value="F:hydrolase activity"/>
    <property type="evidence" value="ECO:0007669"/>
    <property type="project" value="UniProtKB-KW"/>
</dbReference>
<dbReference type="Gene3D" id="3.40.50.1820">
    <property type="entry name" value="alpha/beta hydrolase"/>
    <property type="match status" value="1"/>
</dbReference>
<feature type="domain" description="Dienelactone hydrolase" evidence="1">
    <location>
        <begin position="20"/>
        <end position="246"/>
    </location>
</feature>
<comment type="caution">
    <text evidence="2">The sequence shown here is derived from an EMBL/GenBank/DDBJ whole genome shotgun (WGS) entry which is preliminary data.</text>
</comment>
<organism evidence="2 3">
    <name type="scientific">Crocosphaera chwakensis CCY0110</name>
    <dbReference type="NCBI Taxonomy" id="391612"/>
    <lineage>
        <taxon>Bacteria</taxon>
        <taxon>Bacillati</taxon>
        <taxon>Cyanobacteriota</taxon>
        <taxon>Cyanophyceae</taxon>
        <taxon>Oscillatoriophycideae</taxon>
        <taxon>Chroococcales</taxon>
        <taxon>Aphanothecaceae</taxon>
        <taxon>Crocosphaera</taxon>
        <taxon>Crocosphaera chwakensis</taxon>
    </lineage>
</organism>
<dbReference type="SUPFAM" id="SSF53474">
    <property type="entry name" value="alpha/beta-Hydrolases"/>
    <property type="match status" value="1"/>
</dbReference>